<sequence>MNISQNLFKSLFSSTVSAKTKYIFKNHDPRKFILRNFFLSRTRSVSCNTSAMEKFKVLIGNDTIPPSAAEILKTECDVIICEEDRQAILKNIPNVDAFFWSSGDIQLDKEMLERAGPNLKAIATMSAGYDNIDIEEIRKRGIKFGNTPGVVGKAVADQAVMLALAASRRLVEGRRAIESGEWTNKFNAQWLVGIEISGSTVGIVGLGSIGQAIVKRLSGFEVGKYLYYGRKERQEGKVLGAEYVSFDTLVENSDFIFVCIPLNKETRELFKYEVFSKMKRSCIFVNVGRGGLVNQTDLIRALEENLIFAAGLDVMTPEPLSPDDKLLKLPNCVLAPHLGTATWKTSNKMAELTAKNLLLALKGEHMLTPVI</sequence>
<dbReference type="PROSITE" id="PS00671">
    <property type="entry name" value="D_2_HYDROXYACID_DH_3"/>
    <property type="match status" value="1"/>
</dbReference>
<evidence type="ECO:0000259" key="4">
    <source>
        <dbReference type="Pfam" id="PF00389"/>
    </source>
</evidence>
<dbReference type="InterPro" id="IPR029753">
    <property type="entry name" value="D-isomer_DH_CS"/>
</dbReference>
<dbReference type="Gene3D" id="3.40.50.720">
    <property type="entry name" value="NAD(P)-binding Rossmann-like Domain"/>
    <property type="match status" value="2"/>
</dbReference>
<dbReference type="CDD" id="cd05301">
    <property type="entry name" value="GDH"/>
    <property type="match status" value="1"/>
</dbReference>
<dbReference type="Pfam" id="PF02826">
    <property type="entry name" value="2-Hacid_dh_C"/>
    <property type="match status" value="1"/>
</dbReference>
<dbReference type="InterPro" id="IPR036291">
    <property type="entry name" value="NAD(P)-bd_dom_sf"/>
</dbReference>
<name>A0AAW1UK34_9CUCU</name>
<dbReference type="SUPFAM" id="SSF52283">
    <property type="entry name" value="Formate/glycerate dehydrogenase catalytic domain-like"/>
    <property type="match status" value="1"/>
</dbReference>
<dbReference type="FunFam" id="3.40.50.720:FF:000026">
    <property type="entry name" value="Glyoxylate/hydroxypyruvate reductase B"/>
    <property type="match status" value="1"/>
</dbReference>
<proteinExistence type="inferred from homology"/>
<dbReference type="EMBL" id="JARQZJ010000091">
    <property type="protein sequence ID" value="KAK9883399.1"/>
    <property type="molecule type" value="Genomic_DNA"/>
</dbReference>
<keyword evidence="7" id="KW-1185">Reference proteome</keyword>
<evidence type="ECO:0000256" key="3">
    <source>
        <dbReference type="RuleBase" id="RU003719"/>
    </source>
</evidence>
<dbReference type="PANTHER" id="PTHR10996:SF119">
    <property type="entry name" value="FI03731P-RELATED"/>
    <property type="match status" value="1"/>
</dbReference>
<dbReference type="GO" id="GO:0051287">
    <property type="term" value="F:NAD binding"/>
    <property type="evidence" value="ECO:0007669"/>
    <property type="project" value="InterPro"/>
</dbReference>
<dbReference type="Proteomes" id="UP001431783">
    <property type="component" value="Unassembled WGS sequence"/>
</dbReference>
<evidence type="ECO:0000313" key="6">
    <source>
        <dbReference type="EMBL" id="KAK9883399.1"/>
    </source>
</evidence>
<feature type="domain" description="D-isomer specific 2-hydroxyacid dehydrogenase catalytic" evidence="4">
    <location>
        <begin position="63"/>
        <end position="370"/>
    </location>
</feature>
<dbReference type="InterPro" id="IPR006140">
    <property type="entry name" value="D-isomer_DH_NAD-bd"/>
</dbReference>
<comment type="caution">
    <text evidence="6">The sequence shown here is derived from an EMBL/GenBank/DDBJ whole genome shotgun (WGS) entry which is preliminary data.</text>
</comment>
<evidence type="ECO:0000259" key="5">
    <source>
        <dbReference type="Pfam" id="PF02826"/>
    </source>
</evidence>
<dbReference type="InterPro" id="IPR006139">
    <property type="entry name" value="D-isomer_2_OHA_DH_cat_dom"/>
</dbReference>
<dbReference type="PANTHER" id="PTHR10996">
    <property type="entry name" value="2-HYDROXYACID DEHYDROGENASE-RELATED"/>
    <property type="match status" value="1"/>
</dbReference>
<evidence type="ECO:0000256" key="1">
    <source>
        <dbReference type="ARBA" id="ARBA00023002"/>
    </source>
</evidence>
<comment type="similarity">
    <text evidence="3">Belongs to the D-isomer specific 2-hydroxyacid dehydrogenase family.</text>
</comment>
<evidence type="ECO:0000313" key="7">
    <source>
        <dbReference type="Proteomes" id="UP001431783"/>
    </source>
</evidence>
<dbReference type="Pfam" id="PF00389">
    <property type="entry name" value="2-Hacid_dh"/>
    <property type="match status" value="1"/>
</dbReference>
<gene>
    <name evidence="6" type="ORF">WA026_001572</name>
</gene>
<protein>
    <recommendedName>
        <fullName evidence="2">Glyoxylate reductase/hydroxypyruvate reductase</fullName>
    </recommendedName>
</protein>
<dbReference type="SUPFAM" id="SSF51735">
    <property type="entry name" value="NAD(P)-binding Rossmann-fold domains"/>
    <property type="match status" value="1"/>
</dbReference>
<keyword evidence="1 3" id="KW-0560">Oxidoreductase</keyword>
<dbReference type="AlphaFoldDB" id="A0AAW1UK34"/>
<reference evidence="6 7" key="1">
    <citation type="submission" date="2023-03" db="EMBL/GenBank/DDBJ databases">
        <title>Genome insight into feeding habits of ladybird beetles.</title>
        <authorList>
            <person name="Li H.-S."/>
            <person name="Huang Y.-H."/>
            <person name="Pang H."/>
        </authorList>
    </citation>
    <scope>NUCLEOTIDE SEQUENCE [LARGE SCALE GENOMIC DNA]</scope>
    <source>
        <strain evidence="6">SYSU_2023b</strain>
        <tissue evidence="6">Whole body</tissue>
    </source>
</reference>
<dbReference type="GO" id="GO:0005829">
    <property type="term" value="C:cytosol"/>
    <property type="evidence" value="ECO:0007669"/>
    <property type="project" value="TreeGrafter"/>
</dbReference>
<dbReference type="GO" id="GO:0030267">
    <property type="term" value="F:glyoxylate reductase (NADPH) activity"/>
    <property type="evidence" value="ECO:0007669"/>
    <property type="project" value="TreeGrafter"/>
</dbReference>
<dbReference type="InterPro" id="IPR050223">
    <property type="entry name" value="D-isomer_2-hydroxyacid_DH"/>
</dbReference>
<evidence type="ECO:0000256" key="2">
    <source>
        <dbReference type="ARBA" id="ARBA00073306"/>
    </source>
</evidence>
<organism evidence="6 7">
    <name type="scientific">Henosepilachna vigintioctopunctata</name>
    <dbReference type="NCBI Taxonomy" id="420089"/>
    <lineage>
        <taxon>Eukaryota</taxon>
        <taxon>Metazoa</taxon>
        <taxon>Ecdysozoa</taxon>
        <taxon>Arthropoda</taxon>
        <taxon>Hexapoda</taxon>
        <taxon>Insecta</taxon>
        <taxon>Pterygota</taxon>
        <taxon>Neoptera</taxon>
        <taxon>Endopterygota</taxon>
        <taxon>Coleoptera</taxon>
        <taxon>Polyphaga</taxon>
        <taxon>Cucujiformia</taxon>
        <taxon>Coccinelloidea</taxon>
        <taxon>Coccinellidae</taxon>
        <taxon>Epilachninae</taxon>
        <taxon>Epilachnini</taxon>
        <taxon>Henosepilachna</taxon>
    </lineage>
</organism>
<accession>A0AAW1UK34</accession>
<dbReference type="GO" id="GO:0008465">
    <property type="term" value="F:hydroxypyruvate reductase (NADH) activity"/>
    <property type="evidence" value="ECO:0007669"/>
    <property type="project" value="TreeGrafter"/>
</dbReference>
<feature type="domain" description="D-isomer specific 2-hydroxyacid dehydrogenase NAD-binding" evidence="5">
    <location>
        <begin position="160"/>
        <end position="339"/>
    </location>
</feature>